<keyword evidence="1" id="KW-0802">TPR repeat</keyword>
<dbReference type="PROSITE" id="PS50005">
    <property type="entry name" value="TPR"/>
    <property type="match status" value="3"/>
</dbReference>
<dbReference type="PROSITE" id="PS50293">
    <property type="entry name" value="TPR_REGION"/>
    <property type="match status" value="1"/>
</dbReference>
<dbReference type="InterPro" id="IPR052943">
    <property type="entry name" value="TMTC_O-mannosyl-trnsfr"/>
</dbReference>
<organism evidence="2 3">
    <name type="scientific">Acidithiobacillus ferrooxidans</name>
    <name type="common">Thiobacillus ferrooxidans</name>
    <dbReference type="NCBI Taxonomy" id="920"/>
    <lineage>
        <taxon>Bacteria</taxon>
        <taxon>Pseudomonadati</taxon>
        <taxon>Pseudomonadota</taxon>
        <taxon>Acidithiobacillia</taxon>
        <taxon>Acidithiobacillales</taxon>
        <taxon>Acidithiobacillaceae</taxon>
        <taxon>Acidithiobacillus</taxon>
    </lineage>
</organism>
<dbReference type="Pfam" id="PF01724">
    <property type="entry name" value="DUF29"/>
    <property type="match status" value="1"/>
</dbReference>
<dbReference type="InterPro" id="IPR011990">
    <property type="entry name" value="TPR-like_helical_dom_sf"/>
</dbReference>
<dbReference type="PANTHER" id="PTHR44809:SF1">
    <property type="entry name" value="PROTEIN O-MANNOSYL-TRANSFERASE TMTC1"/>
    <property type="match status" value="1"/>
</dbReference>
<dbReference type="PANTHER" id="PTHR44809">
    <property type="match status" value="1"/>
</dbReference>
<dbReference type="SUPFAM" id="SSF48452">
    <property type="entry name" value="TPR-like"/>
    <property type="match status" value="1"/>
</dbReference>
<feature type="repeat" description="TPR" evidence="1">
    <location>
        <begin position="207"/>
        <end position="240"/>
    </location>
</feature>
<sequence length="653" mass="74350">MLNRFMLKSALRALIMQLLKMYVDSRFDTPETIAAIQAARRKIHDLQEMLPDLRSEIPALVSAIWNDAITDFLLEHDDSISLDMNRCPWSLEQILSNWLPRWSMVQRVIGVRDMNGTDGDYPEDEQVLRNLLASDPRHAQAWCNLAVMYMGRQRNAEAERLFKQSLAIDPDYPEGLLNYAVLLENLERRDEAEKALRRAVEIRPDYYKAFTNLGYVLNQLERYEEAEVMLRRALEINPDYTVALLNISLPLHKRKDFAESEQFLRRAMNIDPHYEEAALNLFVCLYGLEKHVEAEAFLRRFITDNPGSSEAMSKLGIFLFHQGRPAESEVWLRRAYEVSGGAPEAAFDLSSYLLLYGHYQEGFALYESRFDVRSNNNVRRFSEAQWDGSPLDGRRILIYTEQGFGDLFQCVRYVPLIKARGGRVILEARPEVLRLFQQVDGADEVFVRGEPYPAHDTYCPIMSLPHVMGTSLDTVPGRVPYLRVPVELQESWREKLAQIGGLRVGIVWAGNPLHKNDESRSLPLAALAPLAEIPGVSLLSLQKGHGERQLQEVSFAVTPFGDQVQDFADSGAILQQLDVLISVDTSVAHLAGALGVNTYLLLPNSPDWRWLLDRDDTPWYPGMRLFRQAKAGVWDDVLASVAESVRSLSAARR</sequence>
<name>A0A2W1KN09_ACIFR</name>
<evidence type="ECO:0000313" key="2">
    <source>
        <dbReference type="EMBL" id="PZD80711.1"/>
    </source>
</evidence>
<feature type="repeat" description="TPR" evidence="1">
    <location>
        <begin position="139"/>
        <end position="172"/>
    </location>
</feature>
<dbReference type="OMA" id="QEAEMSY"/>
<evidence type="ECO:0000313" key="3">
    <source>
        <dbReference type="Proteomes" id="UP000248886"/>
    </source>
</evidence>
<evidence type="ECO:0000256" key="1">
    <source>
        <dbReference type="PROSITE-ProRule" id="PRU00339"/>
    </source>
</evidence>
<dbReference type="Proteomes" id="UP000248886">
    <property type="component" value="Unassembled WGS sequence"/>
</dbReference>
<comment type="caution">
    <text evidence="2">The sequence shown here is derived from an EMBL/GenBank/DDBJ whole genome shotgun (WGS) entry which is preliminary data.</text>
</comment>
<accession>A0A2W1KN09</accession>
<dbReference type="Gene3D" id="3.40.50.2000">
    <property type="entry name" value="Glycogen Phosphorylase B"/>
    <property type="match status" value="1"/>
</dbReference>
<gene>
    <name evidence="2" type="ORF">DN052_09745</name>
</gene>
<reference evidence="2 3" key="1">
    <citation type="submission" date="2018-06" db="EMBL/GenBank/DDBJ databases">
        <title>Draft sequence of Acidithiobacillus ferrooxidans CCM 4253.</title>
        <authorList>
            <person name="Moya-Beltran A."/>
            <person name="Castro M."/>
            <person name="Covarrubias P.C."/>
            <person name="Issotta F."/>
            <person name="Janiczek O."/>
            <person name="Mandl M."/>
            <person name="Kucera J."/>
            <person name="Quatrini R."/>
        </authorList>
    </citation>
    <scope>NUCLEOTIDE SEQUENCE [LARGE SCALE GENOMIC DNA]</scope>
    <source>
        <strain evidence="2 3">CCM 4253</strain>
    </source>
</reference>
<dbReference type="Gene3D" id="1.20.1220.20">
    <property type="entry name" value="Uncharcterised protein PF01724"/>
    <property type="match status" value="1"/>
</dbReference>
<dbReference type="Pfam" id="PF13374">
    <property type="entry name" value="TPR_10"/>
    <property type="match status" value="2"/>
</dbReference>
<dbReference type="GeneID" id="65281726"/>
<dbReference type="InterPro" id="IPR019734">
    <property type="entry name" value="TPR_rpt"/>
</dbReference>
<dbReference type="OrthoDB" id="9814129at2"/>
<dbReference type="Gene3D" id="1.25.40.10">
    <property type="entry name" value="Tetratricopeptide repeat domain"/>
    <property type="match status" value="2"/>
</dbReference>
<dbReference type="RefSeq" id="WP_009560795.1">
    <property type="nucleotide sequence ID" value="NZ_AP025160.1"/>
</dbReference>
<feature type="repeat" description="TPR" evidence="1">
    <location>
        <begin position="173"/>
        <end position="206"/>
    </location>
</feature>
<dbReference type="EMBL" id="QKQP01000005">
    <property type="protein sequence ID" value="PZD80711.1"/>
    <property type="molecule type" value="Genomic_DNA"/>
</dbReference>
<dbReference type="SMART" id="SM00028">
    <property type="entry name" value="TPR"/>
    <property type="match status" value="5"/>
</dbReference>
<proteinExistence type="predicted"/>
<protein>
    <submittedName>
        <fullName evidence="2">DUF29 family protein</fullName>
    </submittedName>
</protein>
<dbReference type="AlphaFoldDB" id="A0A2W1KN09"/>
<dbReference type="Pfam" id="PF14559">
    <property type="entry name" value="TPR_19"/>
    <property type="match status" value="2"/>
</dbReference>
<dbReference type="SUPFAM" id="SSF53756">
    <property type="entry name" value="UDP-Glycosyltransferase/glycogen phosphorylase"/>
    <property type="match status" value="1"/>
</dbReference>